<dbReference type="InterPro" id="IPR044250">
    <property type="entry name" value="MenF-like"/>
</dbReference>
<organism evidence="1 2">
    <name type="scientific">Gossypium barbadense</name>
    <name type="common">Sea Island cotton</name>
    <name type="synonym">Hibiscus barbadensis</name>
    <dbReference type="NCBI Taxonomy" id="3634"/>
    <lineage>
        <taxon>Eukaryota</taxon>
        <taxon>Viridiplantae</taxon>
        <taxon>Streptophyta</taxon>
        <taxon>Embryophyta</taxon>
        <taxon>Tracheophyta</taxon>
        <taxon>Spermatophyta</taxon>
        <taxon>Magnoliopsida</taxon>
        <taxon>eudicotyledons</taxon>
        <taxon>Gunneridae</taxon>
        <taxon>Pentapetalae</taxon>
        <taxon>rosids</taxon>
        <taxon>malvids</taxon>
        <taxon>Malvales</taxon>
        <taxon>Malvaceae</taxon>
        <taxon>Malvoideae</taxon>
        <taxon>Gossypium</taxon>
    </lineage>
</organism>
<dbReference type="GO" id="GO:0009536">
    <property type="term" value="C:plastid"/>
    <property type="evidence" value="ECO:0007669"/>
    <property type="project" value="TreeGrafter"/>
</dbReference>
<dbReference type="Proteomes" id="UP000239757">
    <property type="component" value="Unassembled WGS sequence"/>
</dbReference>
<dbReference type="GO" id="GO:0042372">
    <property type="term" value="P:phylloquinone biosynthetic process"/>
    <property type="evidence" value="ECO:0007669"/>
    <property type="project" value="TreeGrafter"/>
</dbReference>
<dbReference type="EMBL" id="KZ671516">
    <property type="protein sequence ID" value="PPR81075.1"/>
    <property type="molecule type" value="Genomic_DNA"/>
</dbReference>
<dbReference type="AlphaFoldDB" id="A0A2P5VQF1"/>
<dbReference type="GO" id="GO:0008909">
    <property type="term" value="F:isochorismate synthase activity"/>
    <property type="evidence" value="ECO:0007669"/>
    <property type="project" value="InterPro"/>
</dbReference>
<gene>
    <name evidence="1" type="ORF">GOBAR_AA39641</name>
</gene>
<dbReference type="PANTHER" id="PTHR47253:SF4">
    <property type="entry name" value="ISOCHORISMATE SYNTHASE 2, CHLOROPLASTIC"/>
    <property type="match status" value="1"/>
</dbReference>
<sequence>MAGAVVRHYLTTRFMDSETTKCNISYSLHSHTRSPYSLPLFHNKYETRRVVALMNGCEGDPKLPIGSIETRTLTTVPSPSKAMERLDVAIRELKCNPPPLTSGILRLQERARFANFFCHYLQDNGCCHMQLVYLKPN</sequence>
<protein>
    <submittedName>
        <fullName evidence="1">Uncharacterized protein</fullName>
    </submittedName>
</protein>
<dbReference type="OrthoDB" id="8119704at2759"/>
<reference evidence="1 2" key="1">
    <citation type="submission" date="2015-01" db="EMBL/GenBank/DDBJ databases">
        <title>Genome of allotetraploid Gossypium barbadense reveals genomic plasticity and fiber elongation in cotton evolution.</title>
        <authorList>
            <person name="Chen X."/>
            <person name="Liu X."/>
            <person name="Zhao B."/>
            <person name="Zheng H."/>
            <person name="Hu Y."/>
            <person name="Lu G."/>
            <person name="Yang C."/>
            <person name="Chen J."/>
            <person name="Shan C."/>
            <person name="Zhang L."/>
            <person name="Zhou Y."/>
            <person name="Wang L."/>
            <person name="Guo W."/>
            <person name="Bai Y."/>
            <person name="Ruan J."/>
            <person name="Shangguan X."/>
            <person name="Mao Y."/>
            <person name="Jiang J."/>
            <person name="Zhu Y."/>
            <person name="Lei J."/>
            <person name="Kang H."/>
            <person name="Chen S."/>
            <person name="He X."/>
            <person name="Wang R."/>
            <person name="Wang Y."/>
            <person name="Chen J."/>
            <person name="Wang L."/>
            <person name="Yu S."/>
            <person name="Wang B."/>
            <person name="Wei J."/>
            <person name="Song S."/>
            <person name="Lu X."/>
            <person name="Gao Z."/>
            <person name="Gu W."/>
            <person name="Deng X."/>
            <person name="Ma D."/>
            <person name="Wang S."/>
            <person name="Liang W."/>
            <person name="Fang L."/>
            <person name="Cai C."/>
            <person name="Zhu X."/>
            <person name="Zhou B."/>
            <person name="Zhang Y."/>
            <person name="Chen Z."/>
            <person name="Xu S."/>
            <person name="Zhu R."/>
            <person name="Wang S."/>
            <person name="Zhang T."/>
            <person name="Zhao G."/>
        </authorList>
    </citation>
    <scope>NUCLEOTIDE SEQUENCE [LARGE SCALE GENOMIC DNA]</scope>
    <source>
        <strain evidence="2">cv. Xinhai21</strain>
        <tissue evidence="1">Leaf</tissue>
    </source>
</reference>
<dbReference type="PANTHER" id="PTHR47253">
    <property type="match status" value="1"/>
</dbReference>
<evidence type="ECO:0000313" key="2">
    <source>
        <dbReference type="Proteomes" id="UP000239757"/>
    </source>
</evidence>
<name>A0A2P5VQF1_GOSBA</name>
<evidence type="ECO:0000313" key="1">
    <source>
        <dbReference type="EMBL" id="PPR81075.1"/>
    </source>
</evidence>
<accession>A0A2P5VQF1</accession>
<proteinExistence type="predicted"/>